<keyword evidence="5" id="KW-0552">Olfaction</keyword>
<keyword evidence="4 10" id="KW-0812">Transmembrane</keyword>
<keyword evidence="3" id="KW-0716">Sensory transduction</keyword>
<organism evidence="11 12">
    <name type="scientific">Diabrotica balteata</name>
    <name type="common">Banded cucumber beetle</name>
    <dbReference type="NCBI Taxonomy" id="107213"/>
    <lineage>
        <taxon>Eukaryota</taxon>
        <taxon>Metazoa</taxon>
        <taxon>Ecdysozoa</taxon>
        <taxon>Arthropoda</taxon>
        <taxon>Hexapoda</taxon>
        <taxon>Insecta</taxon>
        <taxon>Pterygota</taxon>
        <taxon>Neoptera</taxon>
        <taxon>Endopterygota</taxon>
        <taxon>Coleoptera</taxon>
        <taxon>Polyphaga</taxon>
        <taxon>Cucujiformia</taxon>
        <taxon>Chrysomeloidea</taxon>
        <taxon>Chrysomelidae</taxon>
        <taxon>Galerucinae</taxon>
        <taxon>Diabroticina</taxon>
        <taxon>Diabroticites</taxon>
        <taxon>Diabrotica</taxon>
    </lineage>
</organism>
<keyword evidence="2" id="KW-1003">Cell membrane</keyword>
<evidence type="ECO:0000256" key="4">
    <source>
        <dbReference type="ARBA" id="ARBA00022692"/>
    </source>
</evidence>
<gene>
    <name evidence="11" type="ORF">DIABBA_LOCUS911</name>
</gene>
<name>A0A9N9SM62_DIABA</name>
<feature type="transmembrane region" description="Helical" evidence="10">
    <location>
        <begin position="73"/>
        <end position="92"/>
    </location>
</feature>
<dbReference type="AlphaFoldDB" id="A0A9N9SM62"/>
<evidence type="ECO:0000313" key="12">
    <source>
        <dbReference type="Proteomes" id="UP001153709"/>
    </source>
</evidence>
<evidence type="ECO:0000256" key="10">
    <source>
        <dbReference type="SAM" id="Phobius"/>
    </source>
</evidence>
<accession>A0A9N9SM62</accession>
<reference evidence="11" key="1">
    <citation type="submission" date="2022-01" db="EMBL/GenBank/DDBJ databases">
        <authorList>
            <person name="King R."/>
        </authorList>
    </citation>
    <scope>NUCLEOTIDE SEQUENCE</scope>
</reference>
<feature type="transmembrane region" description="Helical" evidence="10">
    <location>
        <begin position="188"/>
        <end position="211"/>
    </location>
</feature>
<keyword evidence="9" id="KW-0807">Transducer</keyword>
<dbReference type="EMBL" id="OU898276">
    <property type="protein sequence ID" value="CAG9826828.1"/>
    <property type="molecule type" value="Genomic_DNA"/>
</dbReference>
<evidence type="ECO:0000256" key="3">
    <source>
        <dbReference type="ARBA" id="ARBA00022606"/>
    </source>
</evidence>
<evidence type="ECO:0000256" key="1">
    <source>
        <dbReference type="ARBA" id="ARBA00004651"/>
    </source>
</evidence>
<keyword evidence="12" id="KW-1185">Reference proteome</keyword>
<keyword evidence="7 10" id="KW-0472">Membrane</keyword>
<dbReference type="GO" id="GO:0007165">
    <property type="term" value="P:signal transduction"/>
    <property type="evidence" value="ECO:0007669"/>
    <property type="project" value="UniProtKB-KW"/>
</dbReference>
<evidence type="ECO:0000256" key="7">
    <source>
        <dbReference type="ARBA" id="ARBA00023136"/>
    </source>
</evidence>
<dbReference type="OrthoDB" id="6710891at2759"/>
<evidence type="ECO:0000256" key="5">
    <source>
        <dbReference type="ARBA" id="ARBA00022725"/>
    </source>
</evidence>
<evidence type="ECO:0008006" key="13">
    <source>
        <dbReference type="Google" id="ProtNLM"/>
    </source>
</evidence>
<evidence type="ECO:0000256" key="2">
    <source>
        <dbReference type="ARBA" id="ARBA00022475"/>
    </source>
</evidence>
<protein>
    <recommendedName>
        <fullName evidence="13">Odorant receptor</fullName>
    </recommendedName>
</protein>
<evidence type="ECO:0000313" key="11">
    <source>
        <dbReference type="EMBL" id="CAG9826828.1"/>
    </source>
</evidence>
<dbReference type="GO" id="GO:0005549">
    <property type="term" value="F:odorant binding"/>
    <property type="evidence" value="ECO:0007669"/>
    <property type="project" value="InterPro"/>
</dbReference>
<evidence type="ECO:0000256" key="9">
    <source>
        <dbReference type="ARBA" id="ARBA00023224"/>
    </source>
</evidence>
<feature type="transmembrane region" description="Helical" evidence="10">
    <location>
        <begin position="133"/>
        <end position="153"/>
    </location>
</feature>
<dbReference type="InterPro" id="IPR004117">
    <property type="entry name" value="7tm6_olfct_rcpt"/>
</dbReference>
<dbReference type="Proteomes" id="UP001153709">
    <property type="component" value="Chromosome 1"/>
</dbReference>
<comment type="subcellular location">
    <subcellularLocation>
        <location evidence="1">Cell membrane</location>
        <topology evidence="1">Multi-pass membrane protein</topology>
    </subcellularLocation>
</comment>
<dbReference type="Pfam" id="PF02949">
    <property type="entry name" value="7tm_6"/>
    <property type="match status" value="1"/>
</dbReference>
<evidence type="ECO:0000256" key="6">
    <source>
        <dbReference type="ARBA" id="ARBA00022989"/>
    </source>
</evidence>
<dbReference type="GO" id="GO:0004984">
    <property type="term" value="F:olfactory receptor activity"/>
    <property type="evidence" value="ECO:0007669"/>
    <property type="project" value="InterPro"/>
</dbReference>
<dbReference type="PANTHER" id="PTHR21137:SF35">
    <property type="entry name" value="ODORANT RECEPTOR 19A-RELATED"/>
    <property type="match status" value="1"/>
</dbReference>
<sequence length="316" mass="36740">MVLTLPFVMKRSLENITGFLEATSLTTQVTSKLIAVTIYRKELLELVDIRKLYWSRNKYGESLIKREMKVLSVVAKLYIVFTVCTLLTNILVESKPFFVHELPSASWIPPIKHGFLIVWFLQCESQTFLCNLLYGYDFIFMLTAIELTIQFKILNQAFKNMKTKHDMLECIYHHRLLLKLVNKMKKPYSMVFLFEFLQSTIAISMQLILVTQQEADASLKIKGCTFTIIMLLQLAIFSFPSSFLQDEAENCAYAIFESKWYDNHETLKKDTLFLMLEAQREISIDALGFFQVGRKAYVTVCRSVYSIYALLLTVNH</sequence>
<keyword evidence="8" id="KW-0675">Receptor</keyword>
<dbReference type="GO" id="GO:0005886">
    <property type="term" value="C:plasma membrane"/>
    <property type="evidence" value="ECO:0007669"/>
    <property type="project" value="UniProtKB-SubCell"/>
</dbReference>
<dbReference type="PANTHER" id="PTHR21137">
    <property type="entry name" value="ODORANT RECEPTOR"/>
    <property type="match status" value="1"/>
</dbReference>
<evidence type="ECO:0000256" key="8">
    <source>
        <dbReference type="ARBA" id="ARBA00023170"/>
    </source>
</evidence>
<feature type="transmembrane region" description="Helical" evidence="10">
    <location>
        <begin position="223"/>
        <end position="244"/>
    </location>
</feature>
<keyword evidence="6 10" id="KW-1133">Transmembrane helix</keyword>
<proteinExistence type="predicted"/>